<keyword evidence="3" id="KW-1185">Reference proteome</keyword>
<name>A0AAN6MP77_9PEZI</name>
<comment type="caution">
    <text evidence="2">The sequence shown here is derived from an EMBL/GenBank/DDBJ whole genome shotgun (WGS) entry which is preliminary data.</text>
</comment>
<dbReference type="EMBL" id="MU855441">
    <property type="protein sequence ID" value="KAK3903552.1"/>
    <property type="molecule type" value="Genomic_DNA"/>
</dbReference>
<dbReference type="AlphaFoldDB" id="A0AAN6MP77"/>
<proteinExistence type="predicted"/>
<evidence type="ECO:0000313" key="2">
    <source>
        <dbReference type="EMBL" id="KAK3903552.1"/>
    </source>
</evidence>
<gene>
    <name evidence="2" type="ORF">C8A05DRAFT_32692</name>
</gene>
<sequence length="122" mass="13822">MEHDKDGNERFRPGTEIRTKWSGYTTHKKNAISAATEYNTRKGEIPAHPKIIGSGPDAALGIDNKYRLGGNYTAKELLCFRENDERKTFNETYGTVWDKRALQTGKDSRKAHDDGAWHKAPD</sequence>
<dbReference type="Proteomes" id="UP001303889">
    <property type="component" value="Unassembled WGS sequence"/>
</dbReference>
<evidence type="ECO:0000313" key="3">
    <source>
        <dbReference type="Proteomes" id="UP001303889"/>
    </source>
</evidence>
<reference evidence="2" key="2">
    <citation type="submission" date="2023-05" db="EMBL/GenBank/DDBJ databases">
        <authorList>
            <consortium name="Lawrence Berkeley National Laboratory"/>
            <person name="Steindorff A."/>
            <person name="Hensen N."/>
            <person name="Bonometti L."/>
            <person name="Westerberg I."/>
            <person name="Brannstrom I.O."/>
            <person name="Guillou S."/>
            <person name="Cros-Aarteil S."/>
            <person name="Calhoun S."/>
            <person name="Haridas S."/>
            <person name="Kuo A."/>
            <person name="Mondo S."/>
            <person name="Pangilinan J."/>
            <person name="Riley R."/>
            <person name="Labutti K."/>
            <person name="Andreopoulos B."/>
            <person name="Lipzen A."/>
            <person name="Chen C."/>
            <person name="Yanf M."/>
            <person name="Daum C."/>
            <person name="Ng V."/>
            <person name="Clum A."/>
            <person name="Ohm R."/>
            <person name="Martin F."/>
            <person name="Silar P."/>
            <person name="Natvig D."/>
            <person name="Lalanne C."/>
            <person name="Gautier V."/>
            <person name="Ament-Velasquez S.L."/>
            <person name="Kruys A."/>
            <person name="Hutchinson M.I."/>
            <person name="Powell A.J."/>
            <person name="Barry K."/>
            <person name="Miller A.N."/>
            <person name="Grigoriev I.V."/>
            <person name="Debuchy R."/>
            <person name="Gladieux P."/>
            <person name="Thoren M.H."/>
            <person name="Johannesson H."/>
        </authorList>
    </citation>
    <scope>NUCLEOTIDE SEQUENCE</scope>
    <source>
        <strain evidence="2">CBS 103.79</strain>
    </source>
</reference>
<evidence type="ECO:0000256" key="1">
    <source>
        <dbReference type="SAM" id="MobiDB-lite"/>
    </source>
</evidence>
<organism evidence="2 3">
    <name type="scientific">Staphylotrichum tortipilum</name>
    <dbReference type="NCBI Taxonomy" id="2831512"/>
    <lineage>
        <taxon>Eukaryota</taxon>
        <taxon>Fungi</taxon>
        <taxon>Dikarya</taxon>
        <taxon>Ascomycota</taxon>
        <taxon>Pezizomycotina</taxon>
        <taxon>Sordariomycetes</taxon>
        <taxon>Sordariomycetidae</taxon>
        <taxon>Sordariales</taxon>
        <taxon>Chaetomiaceae</taxon>
        <taxon>Staphylotrichum</taxon>
    </lineage>
</organism>
<feature type="region of interest" description="Disordered" evidence="1">
    <location>
        <begin position="101"/>
        <end position="122"/>
    </location>
</feature>
<accession>A0AAN6MP77</accession>
<protein>
    <submittedName>
        <fullName evidence="2">Uncharacterized protein</fullName>
    </submittedName>
</protein>
<reference evidence="2" key="1">
    <citation type="journal article" date="2023" name="Mol. Phylogenet. Evol.">
        <title>Genome-scale phylogeny and comparative genomics of the fungal order Sordariales.</title>
        <authorList>
            <person name="Hensen N."/>
            <person name="Bonometti L."/>
            <person name="Westerberg I."/>
            <person name="Brannstrom I.O."/>
            <person name="Guillou S."/>
            <person name="Cros-Aarteil S."/>
            <person name="Calhoun S."/>
            <person name="Haridas S."/>
            <person name="Kuo A."/>
            <person name="Mondo S."/>
            <person name="Pangilinan J."/>
            <person name="Riley R."/>
            <person name="LaButti K."/>
            <person name="Andreopoulos B."/>
            <person name="Lipzen A."/>
            <person name="Chen C."/>
            <person name="Yan M."/>
            <person name="Daum C."/>
            <person name="Ng V."/>
            <person name="Clum A."/>
            <person name="Steindorff A."/>
            <person name="Ohm R.A."/>
            <person name="Martin F."/>
            <person name="Silar P."/>
            <person name="Natvig D.O."/>
            <person name="Lalanne C."/>
            <person name="Gautier V."/>
            <person name="Ament-Velasquez S.L."/>
            <person name="Kruys A."/>
            <person name="Hutchinson M.I."/>
            <person name="Powell A.J."/>
            <person name="Barry K."/>
            <person name="Miller A.N."/>
            <person name="Grigoriev I.V."/>
            <person name="Debuchy R."/>
            <person name="Gladieux P."/>
            <person name="Hiltunen Thoren M."/>
            <person name="Johannesson H."/>
        </authorList>
    </citation>
    <scope>NUCLEOTIDE SEQUENCE</scope>
    <source>
        <strain evidence="2">CBS 103.79</strain>
    </source>
</reference>